<feature type="region of interest" description="Disordered" evidence="1">
    <location>
        <begin position="16"/>
        <end position="200"/>
    </location>
</feature>
<feature type="compositionally biased region" description="Low complexity" evidence="1">
    <location>
        <begin position="175"/>
        <end position="194"/>
    </location>
</feature>
<protein>
    <recommendedName>
        <fullName evidence="4">M protein repeat protein</fullName>
    </recommendedName>
</protein>
<feature type="compositionally biased region" description="Basic residues" evidence="1">
    <location>
        <begin position="16"/>
        <end position="32"/>
    </location>
</feature>
<dbReference type="VEuPathDB" id="FungiDB:BO71DRAFT_440363"/>
<feature type="region of interest" description="Disordered" evidence="1">
    <location>
        <begin position="521"/>
        <end position="576"/>
    </location>
</feature>
<dbReference type="PANTHER" id="PTHR23313">
    <property type="entry name" value="TSEC1-RELATED"/>
    <property type="match status" value="1"/>
</dbReference>
<gene>
    <name evidence="2" type="ORF">BO71DRAFT_440363</name>
</gene>
<feature type="compositionally biased region" description="Low complexity" evidence="1">
    <location>
        <begin position="76"/>
        <end position="86"/>
    </location>
</feature>
<dbReference type="Proteomes" id="UP000247810">
    <property type="component" value="Unassembled WGS sequence"/>
</dbReference>
<feature type="compositionally biased region" description="Pro residues" evidence="1">
    <location>
        <begin position="122"/>
        <end position="131"/>
    </location>
</feature>
<feature type="region of interest" description="Disordered" evidence="1">
    <location>
        <begin position="592"/>
        <end position="612"/>
    </location>
</feature>
<feature type="compositionally biased region" description="Low complexity" evidence="1">
    <location>
        <begin position="56"/>
        <end position="66"/>
    </location>
</feature>
<proteinExistence type="predicted"/>
<evidence type="ECO:0000256" key="1">
    <source>
        <dbReference type="SAM" id="MobiDB-lite"/>
    </source>
</evidence>
<feature type="region of interest" description="Disordered" evidence="1">
    <location>
        <begin position="424"/>
        <end position="444"/>
    </location>
</feature>
<dbReference type="STRING" id="1448320.A0A319DDM7"/>
<evidence type="ECO:0008006" key="4">
    <source>
        <dbReference type="Google" id="ProtNLM"/>
    </source>
</evidence>
<feature type="compositionally biased region" description="Polar residues" evidence="1">
    <location>
        <begin position="151"/>
        <end position="174"/>
    </location>
</feature>
<dbReference type="OrthoDB" id="5413982at2759"/>
<evidence type="ECO:0000313" key="3">
    <source>
        <dbReference type="Proteomes" id="UP000247810"/>
    </source>
</evidence>
<accession>A0A319DDM7</accession>
<dbReference type="EMBL" id="KZ825855">
    <property type="protein sequence ID" value="PYH95294.1"/>
    <property type="molecule type" value="Genomic_DNA"/>
</dbReference>
<feature type="region of interest" description="Disordered" evidence="1">
    <location>
        <begin position="276"/>
        <end position="305"/>
    </location>
</feature>
<feature type="compositionally biased region" description="Low complexity" evidence="1">
    <location>
        <begin position="595"/>
        <end position="605"/>
    </location>
</feature>
<feature type="compositionally biased region" description="Basic and acidic residues" evidence="1">
    <location>
        <begin position="521"/>
        <end position="540"/>
    </location>
</feature>
<organism evidence="2 3">
    <name type="scientific">Aspergillus ellipticus CBS 707.79</name>
    <dbReference type="NCBI Taxonomy" id="1448320"/>
    <lineage>
        <taxon>Eukaryota</taxon>
        <taxon>Fungi</taxon>
        <taxon>Dikarya</taxon>
        <taxon>Ascomycota</taxon>
        <taxon>Pezizomycotina</taxon>
        <taxon>Eurotiomycetes</taxon>
        <taxon>Eurotiomycetidae</taxon>
        <taxon>Eurotiales</taxon>
        <taxon>Aspergillaceae</taxon>
        <taxon>Aspergillus</taxon>
        <taxon>Aspergillus subgen. Circumdati</taxon>
    </lineage>
</organism>
<sequence length="687" mass="75067">MADDEERIKAEKLAAAKKRVAQLQKQKKKANKKAASTDTTKEAAESPSSTPEPTKDAAAAAPTTTTSPPPADEGVEAASPAAAAVVEEAEKTESPAPIEETGPGAGAGEETPEQPREETPVEPMPEAPTSPGPEVEAQPAINASRPATHGRQPSLSIQSKMRSSSFRKGSVSQGSASPAPAASLKSPSLPPLSADGEAVQEVYRKQSTRIEELEKDNKRLEKELEETTARWKKTDEQLEDLREASVDVAELKEKLGKAEEKVGEIDELKAEIASLQRQNSHLQTRTHRNTASVSVPGPSESPPADLVQQLESKSTTIEAMELEISNLRAQLASSSAHASQIAALEEKLSGSDSALEKAQRELADTKSALTRASEKAVKEGVDKTSTETLIKSLQREIEELKQEKTETDKKTETLEKKLEAMGNLHKESETRHQTRLRESEKTEKEAAVLRKRLADVDNDNLRLKEEQEALRKRHAGESGADDDAIDELEDEERSRLHRRIRDLEGEVFDLRRGVWKERREELAGGDHPHPHQHYSPDHPDPTTASAANTFDDVDLTGGYPDHARRRSMANSKNQHSSFSTVLSSGIAAFTGSGSGSANRGRAGSNQQHHAPAARGSLELLSEENFEDEFDEAEFARAQAEEEARKRVEWVREIKRKLRDWHGWRLDLVDSRAGAEGAGVGMGEIFGI</sequence>
<feature type="region of interest" description="Disordered" evidence="1">
    <location>
        <begin position="469"/>
        <end position="488"/>
    </location>
</feature>
<keyword evidence="3" id="KW-1185">Reference proteome</keyword>
<dbReference type="PANTHER" id="PTHR23313:SF0">
    <property type="entry name" value="TESTIS-EXPRESSED PROTEIN 9"/>
    <property type="match status" value="1"/>
</dbReference>
<feature type="compositionally biased region" description="Acidic residues" evidence="1">
    <location>
        <begin position="479"/>
        <end position="488"/>
    </location>
</feature>
<evidence type="ECO:0000313" key="2">
    <source>
        <dbReference type="EMBL" id="PYH95294.1"/>
    </source>
</evidence>
<name>A0A319DDM7_9EURO</name>
<reference evidence="2 3" key="1">
    <citation type="submission" date="2018-02" db="EMBL/GenBank/DDBJ databases">
        <title>The genomes of Aspergillus section Nigri reveals drivers in fungal speciation.</title>
        <authorList>
            <consortium name="DOE Joint Genome Institute"/>
            <person name="Vesth T.C."/>
            <person name="Nybo J."/>
            <person name="Theobald S."/>
            <person name="Brandl J."/>
            <person name="Frisvad J.C."/>
            <person name="Nielsen K.F."/>
            <person name="Lyhne E.K."/>
            <person name="Kogle M.E."/>
            <person name="Kuo A."/>
            <person name="Riley R."/>
            <person name="Clum A."/>
            <person name="Nolan M."/>
            <person name="Lipzen A."/>
            <person name="Salamov A."/>
            <person name="Henrissat B."/>
            <person name="Wiebenga A."/>
            <person name="De vries R.P."/>
            <person name="Grigoriev I.V."/>
            <person name="Mortensen U.H."/>
            <person name="Andersen M.R."/>
            <person name="Baker S.E."/>
        </authorList>
    </citation>
    <scope>NUCLEOTIDE SEQUENCE [LARGE SCALE GENOMIC DNA]</scope>
    <source>
        <strain evidence="2 3">CBS 707.79</strain>
    </source>
</reference>
<dbReference type="AlphaFoldDB" id="A0A319DDM7"/>